<evidence type="ECO:0000313" key="7">
    <source>
        <dbReference type="EMBL" id="QWK92072.1"/>
    </source>
</evidence>
<evidence type="ECO:0000256" key="3">
    <source>
        <dbReference type="ARBA" id="ARBA00022741"/>
    </source>
</evidence>
<dbReference type="SUPFAM" id="SSF52540">
    <property type="entry name" value="P-loop containing nucleoside triphosphate hydrolases"/>
    <property type="match status" value="1"/>
</dbReference>
<evidence type="ECO:0000256" key="5">
    <source>
        <dbReference type="ARBA" id="ARBA00022970"/>
    </source>
</evidence>
<protein>
    <submittedName>
        <fullName evidence="7">ABC transporter ATP-binding protein</fullName>
    </submittedName>
</protein>
<evidence type="ECO:0000256" key="2">
    <source>
        <dbReference type="ARBA" id="ARBA00022448"/>
    </source>
</evidence>
<dbReference type="InterPro" id="IPR017871">
    <property type="entry name" value="ABC_transporter-like_CS"/>
</dbReference>
<comment type="similarity">
    <text evidence="1">Belongs to the ABC transporter superfamily.</text>
</comment>
<evidence type="ECO:0000256" key="4">
    <source>
        <dbReference type="ARBA" id="ARBA00022840"/>
    </source>
</evidence>
<dbReference type="GO" id="GO:0005524">
    <property type="term" value="F:ATP binding"/>
    <property type="evidence" value="ECO:0007669"/>
    <property type="project" value="UniProtKB-KW"/>
</dbReference>
<evidence type="ECO:0000313" key="8">
    <source>
        <dbReference type="Proteomes" id="UP000679352"/>
    </source>
</evidence>
<keyword evidence="2" id="KW-0813">Transport</keyword>
<dbReference type="PROSITE" id="PS00211">
    <property type="entry name" value="ABC_TRANSPORTER_1"/>
    <property type="match status" value="1"/>
</dbReference>
<reference evidence="7" key="1">
    <citation type="submission" date="2021-06" db="EMBL/GenBank/DDBJ databases">
        <title>Direct submission.</title>
        <authorList>
            <person name="Lee C.-S."/>
            <person name="Jin L."/>
        </authorList>
    </citation>
    <scope>NUCLEOTIDE SEQUENCE</scope>
    <source>
        <strain evidence="7">Con5</strain>
    </source>
</reference>
<name>A0A975P9U6_9RHOB</name>
<evidence type="ECO:0000259" key="6">
    <source>
        <dbReference type="PROSITE" id="PS50893"/>
    </source>
</evidence>
<keyword evidence="4 7" id="KW-0067">ATP-binding</keyword>
<keyword evidence="8" id="KW-1185">Reference proteome</keyword>
<dbReference type="Pfam" id="PF00005">
    <property type="entry name" value="ABC_tran"/>
    <property type="match status" value="1"/>
</dbReference>
<organism evidence="7 8">
    <name type="scientific">Gemmobacter fulvus</name>
    <dbReference type="NCBI Taxonomy" id="2840474"/>
    <lineage>
        <taxon>Bacteria</taxon>
        <taxon>Pseudomonadati</taxon>
        <taxon>Pseudomonadota</taxon>
        <taxon>Alphaproteobacteria</taxon>
        <taxon>Rhodobacterales</taxon>
        <taxon>Paracoccaceae</taxon>
        <taxon>Gemmobacter</taxon>
    </lineage>
</organism>
<accession>A0A975P9U6</accession>
<gene>
    <name evidence="7" type="ORF">KM031_15745</name>
</gene>
<dbReference type="InterPro" id="IPR052156">
    <property type="entry name" value="BCAA_Transport_ATP-bd_LivF"/>
</dbReference>
<dbReference type="Proteomes" id="UP000679352">
    <property type="component" value="Chromosome"/>
</dbReference>
<evidence type="ECO:0000256" key="1">
    <source>
        <dbReference type="ARBA" id="ARBA00005417"/>
    </source>
</evidence>
<dbReference type="EMBL" id="CP076361">
    <property type="protein sequence ID" value="QWK92072.1"/>
    <property type="molecule type" value="Genomic_DNA"/>
</dbReference>
<dbReference type="GO" id="GO:0015658">
    <property type="term" value="F:branched-chain amino acid transmembrane transporter activity"/>
    <property type="evidence" value="ECO:0007669"/>
    <property type="project" value="TreeGrafter"/>
</dbReference>
<dbReference type="InterPro" id="IPR003593">
    <property type="entry name" value="AAA+_ATPase"/>
</dbReference>
<dbReference type="KEGG" id="gfu:KM031_15745"/>
<dbReference type="GO" id="GO:0015807">
    <property type="term" value="P:L-amino acid transport"/>
    <property type="evidence" value="ECO:0007669"/>
    <property type="project" value="TreeGrafter"/>
</dbReference>
<proteinExistence type="inferred from homology"/>
<dbReference type="PANTHER" id="PTHR43820:SF4">
    <property type="entry name" value="HIGH-AFFINITY BRANCHED-CHAIN AMINO ACID TRANSPORT ATP-BINDING PROTEIN LIVF"/>
    <property type="match status" value="1"/>
</dbReference>
<dbReference type="CDD" id="cd03224">
    <property type="entry name" value="ABC_TM1139_LivF_branched"/>
    <property type="match status" value="1"/>
</dbReference>
<dbReference type="PANTHER" id="PTHR43820">
    <property type="entry name" value="HIGH-AFFINITY BRANCHED-CHAIN AMINO ACID TRANSPORT ATP-BINDING PROTEIN LIVF"/>
    <property type="match status" value="1"/>
</dbReference>
<keyword evidence="3" id="KW-0547">Nucleotide-binding</keyword>
<dbReference type="AlphaFoldDB" id="A0A975P9U6"/>
<feature type="domain" description="ABC transporter" evidence="6">
    <location>
        <begin position="2"/>
        <end position="230"/>
    </location>
</feature>
<dbReference type="GO" id="GO:0016887">
    <property type="term" value="F:ATP hydrolysis activity"/>
    <property type="evidence" value="ECO:0007669"/>
    <property type="project" value="InterPro"/>
</dbReference>
<dbReference type="SMART" id="SM00382">
    <property type="entry name" value="AAA"/>
    <property type="match status" value="1"/>
</dbReference>
<keyword evidence="5" id="KW-0029">Amino-acid transport</keyword>
<dbReference type="InterPro" id="IPR027417">
    <property type="entry name" value="P-loop_NTPase"/>
</dbReference>
<dbReference type="Gene3D" id="3.40.50.300">
    <property type="entry name" value="P-loop containing nucleotide triphosphate hydrolases"/>
    <property type="match status" value="1"/>
</dbReference>
<dbReference type="PROSITE" id="PS50893">
    <property type="entry name" value="ABC_TRANSPORTER_2"/>
    <property type="match status" value="1"/>
</dbReference>
<sequence>MLRLEGVRVSYGAICAVQGLDLHIGTGELVALLGPNGAGKTSTIGAISGLIPASGRVVLEGTDISRLPTEARMAKGIAVSPEGRRIFVNLTVAENLRLGAAMRRDPKGVRADMDRYLALFPVLAERIDQLAGTLSGGEQQMLAIARAMMSRPRLLVLDEPSLGLAPMIVARIFDFIGQLKAEGLTVLVVEQNAAQAMRHADRVYILGTGQISFAGPPADLAGSDLMALYLGS</sequence>
<dbReference type="RefSeq" id="WP_215504602.1">
    <property type="nucleotide sequence ID" value="NZ_CP076361.1"/>
</dbReference>
<dbReference type="InterPro" id="IPR003439">
    <property type="entry name" value="ABC_transporter-like_ATP-bd"/>
</dbReference>